<evidence type="ECO:0000259" key="7">
    <source>
        <dbReference type="PROSITE" id="PS50076"/>
    </source>
</evidence>
<organism evidence="8 9">
    <name type="scientific">Knipowitschia caucasica</name>
    <name type="common">Caucasian dwarf goby</name>
    <name type="synonym">Pomatoschistus caucasicus</name>
    <dbReference type="NCBI Taxonomy" id="637954"/>
    <lineage>
        <taxon>Eukaryota</taxon>
        <taxon>Metazoa</taxon>
        <taxon>Chordata</taxon>
        <taxon>Craniata</taxon>
        <taxon>Vertebrata</taxon>
        <taxon>Euteleostomi</taxon>
        <taxon>Actinopterygii</taxon>
        <taxon>Neopterygii</taxon>
        <taxon>Teleostei</taxon>
        <taxon>Neoteleostei</taxon>
        <taxon>Acanthomorphata</taxon>
        <taxon>Gobiaria</taxon>
        <taxon>Gobiiformes</taxon>
        <taxon>Gobioidei</taxon>
        <taxon>Gobiidae</taxon>
        <taxon>Gobiinae</taxon>
        <taxon>Knipowitschia</taxon>
    </lineage>
</organism>
<keyword evidence="1" id="KW-0143">Chaperone</keyword>
<dbReference type="CDD" id="cd06257">
    <property type="entry name" value="DnaJ"/>
    <property type="match status" value="1"/>
</dbReference>
<evidence type="ECO:0000313" key="8">
    <source>
        <dbReference type="EMBL" id="CAL1608476.1"/>
    </source>
</evidence>
<feature type="signal peptide" evidence="6">
    <location>
        <begin position="1"/>
        <end position="21"/>
    </location>
</feature>
<dbReference type="PRINTS" id="PR00625">
    <property type="entry name" value="JDOMAIN"/>
</dbReference>
<dbReference type="SUPFAM" id="SSF46565">
    <property type="entry name" value="Chaperone J-domain"/>
    <property type="match status" value="1"/>
</dbReference>
<keyword evidence="9" id="KW-1185">Reference proteome</keyword>
<evidence type="ECO:0000256" key="6">
    <source>
        <dbReference type="SAM" id="SignalP"/>
    </source>
</evidence>
<dbReference type="GO" id="GO:0005783">
    <property type="term" value="C:endoplasmic reticulum"/>
    <property type="evidence" value="ECO:0007669"/>
    <property type="project" value="TreeGrafter"/>
</dbReference>
<gene>
    <name evidence="8" type="ORF">KC01_LOCUS35403</name>
</gene>
<dbReference type="EMBL" id="OZ035828">
    <property type="protein sequence ID" value="CAL1608476.1"/>
    <property type="molecule type" value="Genomic_DNA"/>
</dbReference>
<name>A0AAV2M5J2_KNICA</name>
<dbReference type="SMART" id="SM00271">
    <property type="entry name" value="DnaJ"/>
    <property type="match status" value="1"/>
</dbReference>
<dbReference type="GO" id="GO:0051087">
    <property type="term" value="F:protein-folding chaperone binding"/>
    <property type="evidence" value="ECO:0007669"/>
    <property type="project" value="TreeGrafter"/>
</dbReference>
<dbReference type="Gene3D" id="1.10.287.110">
    <property type="entry name" value="DnaJ domain"/>
    <property type="match status" value="1"/>
</dbReference>
<reference evidence="8 9" key="1">
    <citation type="submission" date="2024-04" db="EMBL/GenBank/DDBJ databases">
        <authorList>
            <person name="Waldvogel A.-M."/>
            <person name="Schoenle A."/>
        </authorList>
    </citation>
    <scope>NUCLEOTIDE SEQUENCE [LARGE SCALE GENOMIC DNA]</scope>
</reference>
<feature type="domain" description="J" evidence="7">
    <location>
        <begin position="27"/>
        <end position="91"/>
    </location>
</feature>
<dbReference type="GO" id="GO:0051787">
    <property type="term" value="F:misfolded protein binding"/>
    <property type="evidence" value="ECO:0007669"/>
    <property type="project" value="TreeGrafter"/>
</dbReference>
<evidence type="ECO:0000256" key="4">
    <source>
        <dbReference type="ARBA" id="ARBA00045428"/>
    </source>
</evidence>
<dbReference type="GO" id="GO:0036503">
    <property type="term" value="P:ERAD pathway"/>
    <property type="evidence" value="ECO:0007669"/>
    <property type="project" value="TreeGrafter"/>
</dbReference>
<evidence type="ECO:0000256" key="1">
    <source>
        <dbReference type="ARBA" id="ARBA00023186"/>
    </source>
</evidence>
<evidence type="ECO:0000313" key="9">
    <source>
        <dbReference type="Proteomes" id="UP001497482"/>
    </source>
</evidence>
<dbReference type="InterPro" id="IPR001623">
    <property type="entry name" value="DnaJ_domain"/>
</dbReference>
<accession>A0AAV2M5J2</accession>
<proteinExistence type="predicted"/>
<evidence type="ECO:0000256" key="3">
    <source>
        <dbReference type="ARBA" id="ARBA00041533"/>
    </source>
</evidence>
<keyword evidence="6" id="KW-0732">Signal</keyword>
<dbReference type="InterPro" id="IPR036869">
    <property type="entry name" value="J_dom_sf"/>
</dbReference>
<comment type="function">
    <text evidence="4">Co-chaperone for Hsp70 protein HSPA5/BiP that acts as a key repressor of the ERN1/IRE1-mediated unfolded protein response (UPR). J domain-containing co-chaperones stimulate the ATPase activity of Hsp70 proteins and are required for efficient substrate recognition by Hsp70 proteins. In the unstressed endoplasmic reticulum, interacts with the luminal region of ERN1/IRE1 and selectively recruits HSPA5/BiP: HSPA5/BiP disrupts the dimerization of the active ERN1/IRE1 luminal region, thereby inactivating ERN1/IRE1. Also involved in endoplasmic reticulum-associated degradation (ERAD) of misfolded proteins. Required for survival of B-cell progenitors and normal antibody production.</text>
</comment>
<evidence type="ECO:0000256" key="5">
    <source>
        <dbReference type="ARBA" id="ARBA00046365"/>
    </source>
</evidence>
<dbReference type="InterPro" id="IPR051948">
    <property type="entry name" value="Hsp70_co-chaperone_J-domain"/>
</dbReference>
<dbReference type="AlphaFoldDB" id="A0AAV2M5J2"/>
<dbReference type="Pfam" id="PF00226">
    <property type="entry name" value="DnaJ"/>
    <property type="match status" value="1"/>
</dbReference>
<dbReference type="PANTHER" id="PTHR44360:SF1">
    <property type="entry name" value="DNAJ HOMOLOG SUBFAMILY B MEMBER 9"/>
    <property type="match status" value="1"/>
</dbReference>
<dbReference type="Proteomes" id="UP001497482">
    <property type="component" value="Chromosome 6"/>
</dbReference>
<sequence length="163" mass="18878">MYVCVVLALLGLAAVWPPAAPVSAAGDFYEALDLPRTATHAQIKRAFRSLALKHHPDKDRSKEAEARFREIAEAYKVLSSSEDRRRYDLMGHEDFVKSSSGVDDEPTHFYDAFHFFEQDFFGEDFSEEDREFTWSFTEDHTFHSPTFSFVFSDGDEYEEDYSF</sequence>
<dbReference type="PANTHER" id="PTHR44360">
    <property type="entry name" value="DNAJ HOMOLOG SUBFAMILY B MEMBER 9"/>
    <property type="match status" value="1"/>
</dbReference>
<dbReference type="PROSITE" id="PS50076">
    <property type="entry name" value="DNAJ_2"/>
    <property type="match status" value="1"/>
</dbReference>
<comment type="subunit">
    <text evidence="5">Interacts with HSPA5/BiP; interaction is direct. Interacts with ERN1/IRE1 (via the luminal region). Interacts with DERL1.</text>
</comment>
<protein>
    <recommendedName>
        <fullName evidence="2">DnaJ homolog subfamily B member 9</fullName>
    </recommendedName>
    <alternativeName>
        <fullName evidence="3">Endoplasmic reticulum DNA J domain-containing protein 4</fullName>
    </alternativeName>
</protein>
<evidence type="ECO:0000256" key="2">
    <source>
        <dbReference type="ARBA" id="ARBA00040158"/>
    </source>
</evidence>
<feature type="chain" id="PRO_5043528112" description="DnaJ homolog subfamily B member 9" evidence="6">
    <location>
        <begin position="22"/>
        <end position="163"/>
    </location>
</feature>